<keyword evidence="2" id="KW-1185">Reference proteome</keyword>
<dbReference type="Proteomes" id="UP001328733">
    <property type="component" value="Unassembled WGS sequence"/>
</dbReference>
<name>A0AAW9R1S0_9CHRO</name>
<dbReference type="SUPFAM" id="SSF52540">
    <property type="entry name" value="P-loop containing nucleoside triphosphate hydrolases"/>
    <property type="match status" value="1"/>
</dbReference>
<sequence>MPLQSSDRVRKRGIVLTDRGLRKLNLARINADNEQGFKRYTLEYLSEQTGLTSTTLSKIFAGSAGVDKRSLKLCFQVFNLTLLAEDYFYPSGDRGDRLDFESESPDKTFADPELLLNPLPISRTLNMDRSPDALPPLRFAVPGGQIPLDSVLYIDRPVLESLCYEAIDGAGASLNIRAPKQMGKSSLMTRILVRARSANYRAVSVSLQLAEAETLQNLERFLKWFCTRVGKQLGPPEAIENVWNPFSGSKANATDYFEEFLLSRIDRPLIVAIDELDQLFAYPDIAREFLLLLRNWSERAKAAVVDSDPWYKLRLVTVH</sequence>
<dbReference type="RefSeq" id="WP_332867609.1">
    <property type="nucleotide sequence ID" value="NZ_JBAFSM010000077.1"/>
</dbReference>
<protein>
    <submittedName>
        <fullName evidence="1">AAA-like domain-containing protein</fullName>
    </submittedName>
</protein>
<accession>A0AAW9R1S0</accession>
<evidence type="ECO:0000313" key="2">
    <source>
        <dbReference type="Proteomes" id="UP001328733"/>
    </source>
</evidence>
<dbReference type="EMBL" id="JBAFSM010000077">
    <property type="protein sequence ID" value="MEG3440139.1"/>
    <property type="molecule type" value="Genomic_DNA"/>
</dbReference>
<dbReference type="AlphaFoldDB" id="A0AAW9R1S0"/>
<comment type="caution">
    <text evidence="1">The sequence shown here is derived from an EMBL/GenBank/DDBJ whole genome shotgun (WGS) entry which is preliminary data.</text>
</comment>
<proteinExistence type="predicted"/>
<evidence type="ECO:0000313" key="1">
    <source>
        <dbReference type="EMBL" id="MEG3440139.1"/>
    </source>
</evidence>
<dbReference type="InterPro" id="IPR027417">
    <property type="entry name" value="P-loop_NTPase"/>
</dbReference>
<dbReference type="Pfam" id="PF14516">
    <property type="entry name" value="AAA_35"/>
    <property type="match status" value="1"/>
</dbReference>
<reference evidence="1 2" key="1">
    <citation type="submission" date="2024-01" db="EMBL/GenBank/DDBJ databases">
        <title>Genomic insights into the taxonomy and metabolism of the cyanobacterium Pannus brasiliensis CCIBt3594.</title>
        <authorList>
            <person name="Machado M."/>
            <person name="Botero N.B."/>
            <person name="Andreote A.P.D."/>
            <person name="Feitosa A.M.T."/>
            <person name="Popin R."/>
            <person name="Sivonen K."/>
            <person name="Fiore M.F."/>
        </authorList>
    </citation>
    <scope>NUCLEOTIDE SEQUENCE [LARGE SCALE GENOMIC DNA]</scope>
    <source>
        <strain evidence="1 2">CCIBt3594</strain>
    </source>
</reference>
<organism evidence="1 2">
    <name type="scientific">Pannus brasiliensis CCIBt3594</name>
    <dbReference type="NCBI Taxonomy" id="1427578"/>
    <lineage>
        <taxon>Bacteria</taxon>
        <taxon>Bacillati</taxon>
        <taxon>Cyanobacteriota</taxon>
        <taxon>Cyanophyceae</taxon>
        <taxon>Oscillatoriophycideae</taxon>
        <taxon>Chroococcales</taxon>
        <taxon>Microcystaceae</taxon>
        <taxon>Pannus</taxon>
    </lineage>
</organism>
<dbReference type="Gene3D" id="3.40.50.300">
    <property type="entry name" value="P-loop containing nucleotide triphosphate hydrolases"/>
    <property type="match status" value="1"/>
</dbReference>
<gene>
    <name evidence="1" type="ORF">V0288_23620</name>
</gene>